<evidence type="ECO:0000256" key="3">
    <source>
        <dbReference type="ARBA" id="ARBA00022833"/>
    </source>
</evidence>
<gene>
    <name evidence="7" type="primary">LOC120250203</name>
</gene>
<dbReference type="Pfam" id="PF10551">
    <property type="entry name" value="MULE"/>
    <property type="match status" value="1"/>
</dbReference>
<dbReference type="InterPro" id="IPR006564">
    <property type="entry name" value="Znf_PMZ"/>
</dbReference>
<evidence type="ECO:0000256" key="2">
    <source>
        <dbReference type="ARBA" id="ARBA00022771"/>
    </source>
</evidence>
<evidence type="ECO:0000259" key="5">
    <source>
        <dbReference type="PROSITE" id="PS50966"/>
    </source>
</evidence>
<dbReference type="RefSeq" id="XP_039114930.1">
    <property type="nucleotide sequence ID" value="XM_039258996.1"/>
</dbReference>
<evidence type="ECO:0000313" key="7">
    <source>
        <dbReference type="RefSeq" id="XP_039114930.1"/>
    </source>
</evidence>
<organism evidence="6 7">
    <name type="scientific">Dioscorea cayennensis subsp. rotundata</name>
    <name type="common">White Guinea yam</name>
    <name type="synonym">Dioscorea rotundata</name>
    <dbReference type="NCBI Taxonomy" id="55577"/>
    <lineage>
        <taxon>Eukaryota</taxon>
        <taxon>Viridiplantae</taxon>
        <taxon>Streptophyta</taxon>
        <taxon>Embryophyta</taxon>
        <taxon>Tracheophyta</taxon>
        <taxon>Spermatophyta</taxon>
        <taxon>Magnoliopsida</taxon>
        <taxon>Liliopsida</taxon>
        <taxon>Dioscoreales</taxon>
        <taxon>Dioscoreaceae</taxon>
        <taxon>Dioscorea</taxon>
    </lineage>
</organism>
<keyword evidence="3" id="KW-0862">Zinc</keyword>
<reference evidence="7" key="1">
    <citation type="submission" date="2025-08" db="UniProtKB">
        <authorList>
            <consortium name="RefSeq"/>
        </authorList>
    </citation>
    <scope>IDENTIFICATION</scope>
</reference>
<dbReference type="Proteomes" id="UP001515500">
    <property type="component" value="Chromosome 19"/>
</dbReference>
<dbReference type="Pfam" id="PF03108">
    <property type="entry name" value="DBD_Tnp_Mut"/>
    <property type="match status" value="1"/>
</dbReference>
<dbReference type="PANTHER" id="PTHR31973">
    <property type="entry name" value="POLYPROTEIN, PUTATIVE-RELATED"/>
    <property type="match status" value="1"/>
</dbReference>
<evidence type="ECO:0000256" key="4">
    <source>
        <dbReference type="PROSITE-ProRule" id="PRU00325"/>
    </source>
</evidence>
<dbReference type="PROSITE" id="PS50966">
    <property type="entry name" value="ZF_SWIM"/>
    <property type="match status" value="1"/>
</dbReference>
<dbReference type="SMART" id="SM00575">
    <property type="entry name" value="ZnF_PMZ"/>
    <property type="match status" value="1"/>
</dbReference>
<sequence>MTSSPPPNDALQLVEIVQDDDNDPALVLARRDNLEIDLSGFPIDSSQNLDLVPVFHPRRLVSNPDHDLRVGQTFRDVSTCRRALRDAAIACNFEIQTVKSDKTRFTAKCASHGCPWRVHAAKLPGQSTFSIRTISATHTCDGITHPGHHQASVQWIASSVEQWLRENPHCKPKEILEEVHRVHGIRLSYKQAWRGKERVLALVHGSFEEEYKLLPKYCEEIKRTNPGSIASVYGHDDDRRFRRLFIAYHASIYGFVNGCRPVIGLDRVVLKNRYLGTLFLASGFDGEGALFPLAFGVVHEETDENWIWFLTELRMLLELNTVNMLRLTILSNMRKGVAEGVNINFPSAFHGLCMRHLTESFQKEFKNNMLVGLLWEAAQALTVADFDAKMMEINALSPQAAYWLNGVQYQLWATAHFKGSRFGLMMANLIELPIWIVEASSLPIIQMMECIRRQLMIWFSERREMSDQWSDLLVPSAFNHVSDPHQCAQEYQIMEANEAGLEVYSTHKGITNTVDIRNRCCSCYGWQVYGLPCSHAVTALISCGQNVYKFAENYFTVTSYRTAYSKTIHPIPDKSLWNVKDQLELVINPPRSVMPLLKPRKKRAQSHDGAPLKRVVHCSRCKQTGHFKSTCSAPV</sequence>
<dbReference type="InterPro" id="IPR018289">
    <property type="entry name" value="MULE_transposase_dom"/>
</dbReference>
<dbReference type="InterPro" id="IPR007527">
    <property type="entry name" value="Znf_SWIM"/>
</dbReference>
<keyword evidence="6" id="KW-1185">Reference proteome</keyword>
<dbReference type="Pfam" id="PF04434">
    <property type="entry name" value="SWIM"/>
    <property type="match status" value="1"/>
</dbReference>
<dbReference type="InterPro" id="IPR004332">
    <property type="entry name" value="Transposase_MuDR"/>
</dbReference>
<evidence type="ECO:0000313" key="6">
    <source>
        <dbReference type="Proteomes" id="UP001515500"/>
    </source>
</evidence>
<dbReference type="AlphaFoldDB" id="A0AB40AIW0"/>
<dbReference type="PANTHER" id="PTHR31973:SF171">
    <property type="entry name" value="OS12G0597300 PROTEIN"/>
    <property type="match status" value="1"/>
</dbReference>
<accession>A0AB40AIW0</accession>
<dbReference type="GeneID" id="120250203"/>
<feature type="domain" description="SWIM-type" evidence="5">
    <location>
        <begin position="512"/>
        <end position="544"/>
    </location>
</feature>
<keyword evidence="1" id="KW-0479">Metal-binding</keyword>
<evidence type="ECO:0000256" key="1">
    <source>
        <dbReference type="ARBA" id="ARBA00022723"/>
    </source>
</evidence>
<dbReference type="GO" id="GO:0008270">
    <property type="term" value="F:zinc ion binding"/>
    <property type="evidence" value="ECO:0007669"/>
    <property type="project" value="UniProtKB-KW"/>
</dbReference>
<name>A0AB40AIW0_DIOCR</name>
<protein>
    <submittedName>
        <fullName evidence="7">Uncharacterized protein LOC120250203</fullName>
    </submittedName>
</protein>
<proteinExistence type="predicted"/>
<keyword evidence="2 4" id="KW-0863">Zinc-finger</keyword>